<dbReference type="RefSeq" id="WP_190582487.1">
    <property type="nucleotide sequence ID" value="NZ_CAWPQU010000075.1"/>
</dbReference>
<dbReference type="EMBL" id="JACJQY010000077">
    <property type="protein sequence ID" value="MBD2319960.1"/>
    <property type="molecule type" value="Genomic_DNA"/>
</dbReference>
<gene>
    <name evidence="1" type="ORF">H6G05_24375</name>
</gene>
<name>A0ABR8CHX3_9CYAN</name>
<organism evidence="1 2">
    <name type="scientific">Phormidium tenue FACHB-1050</name>
    <dbReference type="NCBI Taxonomy" id="2692857"/>
    <lineage>
        <taxon>Bacteria</taxon>
        <taxon>Bacillati</taxon>
        <taxon>Cyanobacteriota</taxon>
        <taxon>Cyanophyceae</taxon>
        <taxon>Oscillatoriophycideae</taxon>
        <taxon>Oscillatoriales</taxon>
        <taxon>Oscillatoriaceae</taxon>
        <taxon>Phormidium</taxon>
    </lineage>
</organism>
<reference evidence="1 2" key="1">
    <citation type="journal article" date="2020" name="ISME J.">
        <title>Comparative genomics reveals insights into cyanobacterial evolution and habitat adaptation.</title>
        <authorList>
            <person name="Chen M.Y."/>
            <person name="Teng W.K."/>
            <person name="Zhao L."/>
            <person name="Hu C.X."/>
            <person name="Zhou Y.K."/>
            <person name="Han B.P."/>
            <person name="Song L.R."/>
            <person name="Shu W.S."/>
        </authorList>
    </citation>
    <scope>NUCLEOTIDE SEQUENCE [LARGE SCALE GENOMIC DNA]</scope>
    <source>
        <strain evidence="1 2">FACHB-1050</strain>
    </source>
</reference>
<proteinExistence type="predicted"/>
<protein>
    <submittedName>
        <fullName evidence="1">Uncharacterized protein</fullName>
    </submittedName>
</protein>
<evidence type="ECO:0000313" key="2">
    <source>
        <dbReference type="Proteomes" id="UP000618445"/>
    </source>
</evidence>
<accession>A0ABR8CHX3</accession>
<evidence type="ECO:0000313" key="1">
    <source>
        <dbReference type="EMBL" id="MBD2319960.1"/>
    </source>
</evidence>
<comment type="caution">
    <text evidence="1">The sequence shown here is derived from an EMBL/GenBank/DDBJ whole genome shotgun (WGS) entry which is preliminary data.</text>
</comment>
<sequence length="168" mass="18502">MDKTEVRADAIRGIGQIEAVTISSVLNAGDASTALFCEQLSKPLSNDEIELMLSNQAIVLNAIGNRKIQLSNDLTRLASSSEQNRQVCDRWLKDGFKALELSRKCLTALNEVRNPKRSTFIKQQLNQLNLGDHDGSKTVDRIAESKTESFNPNLATLETLDGCDNPRG</sequence>
<keyword evidence="2" id="KW-1185">Reference proteome</keyword>
<dbReference type="Proteomes" id="UP000618445">
    <property type="component" value="Unassembled WGS sequence"/>
</dbReference>